<accession>A0AAD3H5V6</accession>
<proteinExistence type="predicted"/>
<dbReference type="AlphaFoldDB" id="A0AAD3H5V6"/>
<evidence type="ECO:0000313" key="2">
    <source>
        <dbReference type="EMBL" id="GFH51153.1"/>
    </source>
</evidence>
<protein>
    <recommendedName>
        <fullName evidence="4">Chorismate mutase</fullName>
    </recommendedName>
</protein>
<gene>
    <name evidence="2" type="ORF">CTEN210_07629</name>
</gene>
<keyword evidence="3" id="KW-1185">Reference proteome</keyword>
<evidence type="ECO:0000256" key="1">
    <source>
        <dbReference type="SAM" id="SignalP"/>
    </source>
</evidence>
<feature type="chain" id="PRO_5042160235" description="Chorismate mutase" evidence="1">
    <location>
        <begin position="25"/>
        <end position="317"/>
    </location>
</feature>
<feature type="signal peptide" evidence="1">
    <location>
        <begin position="1"/>
        <end position="24"/>
    </location>
</feature>
<comment type="caution">
    <text evidence="2">The sequence shown here is derived from an EMBL/GenBank/DDBJ whole genome shotgun (WGS) entry which is preliminary data.</text>
</comment>
<reference evidence="2 3" key="1">
    <citation type="journal article" date="2021" name="Sci. Rep.">
        <title>The genome of the diatom Chaetoceros tenuissimus carries an ancient integrated fragment of an extant virus.</title>
        <authorList>
            <person name="Hongo Y."/>
            <person name="Kimura K."/>
            <person name="Takaki Y."/>
            <person name="Yoshida Y."/>
            <person name="Baba S."/>
            <person name="Kobayashi G."/>
            <person name="Nagasaki K."/>
            <person name="Hano T."/>
            <person name="Tomaru Y."/>
        </authorList>
    </citation>
    <scope>NUCLEOTIDE SEQUENCE [LARGE SCALE GENOMIC DNA]</scope>
    <source>
        <strain evidence="2 3">NIES-3715</strain>
    </source>
</reference>
<sequence>MLSRWQSKVFTLFCVLGKINYATSFLCSKGCPNPLDSKDISLFERKSNNDLCRRTFWAQSILTTITISASSVQSSYANTLPKAPIETLIPATRVKLNLDRLNEIANKIKMGLADANYVDTIEYKSLIEQLKALCLLRQNYTGDLKLQGVPEKPADLYLDAYKPMKGDLPFQRFLIVNGDVGTWKDLKKKEKDQERGNEVRAAFNAYTDALSFSGDSYILNVDKATRSTMVREDRLPDVKQVITSDMGMRYLFRNQVLTAMDDLRAEMEYVNTHPAETIDIDEIIKQINLAQTACNKWFSLIDSQDVNEVIQYVLDNH</sequence>
<evidence type="ECO:0000313" key="3">
    <source>
        <dbReference type="Proteomes" id="UP001054902"/>
    </source>
</evidence>
<evidence type="ECO:0008006" key="4">
    <source>
        <dbReference type="Google" id="ProtNLM"/>
    </source>
</evidence>
<dbReference type="Proteomes" id="UP001054902">
    <property type="component" value="Unassembled WGS sequence"/>
</dbReference>
<keyword evidence="1" id="KW-0732">Signal</keyword>
<name>A0AAD3H5V6_9STRA</name>
<dbReference type="EMBL" id="BLLK01000045">
    <property type="protein sequence ID" value="GFH51153.1"/>
    <property type="molecule type" value="Genomic_DNA"/>
</dbReference>
<organism evidence="2 3">
    <name type="scientific">Chaetoceros tenuissimus</name>
    <dbReference type="NCBI Taxonomy" id="426638"/>
    <lineage>
        <taxon>Eukaryota</taxon>
        <taxon>Sar</taxon>
        <taxon>Stramenopiles</taxon>
        <taxon>Ochrophyta</taxon>
        <taxon>Bacillariophyta</taxon>
        <taxon>Coscinodiscophyceae</taxon>
        <taxon>Chaetocerotophycidae</taxon>
        <taxon>Chaetocerotales</taxon>
        <taxon>Chaetocerotaceae</taxon>
        <taxon>Chaetoceros</taxon>
    </lineage>
</organism>